<reference evidence="5" key="2">
    <citation type="submission" date="2025-09" db="UniProtKB">
        <authorList>
            <consortium name="Ensembl"/>
        </authorList>
    </citation>
    <scope>IDENTIFICATION</scope>
</reference>
<protein>
    <recommendedName>
        <fullName evidence="4">dUTPase-like domain-containing protein</fullName>
    </recommendedName>
</protein>
<evidence type="ECO:0000256" key="2">
    <source>
        <dbReference type="ARBA" id="ARBA00022750"/>
    </source>
</evidence>
<evidence type="ECO:0000256" key="3">
    <source>
        <dbReference type="ARBA" id="ARBA00022801"/>
    </source>
</evidence>
<feature type="domain" description="dUTPase-like" evidence="4">
    <location>
        <begin position="45"/>
        <end position="158"/>
    </location>
</feature>
<evidence type="ECO:0000313" key="6">
    <source>
        <dbReference type="Proteomes" id="UP000694560"/>
    </source>
</evidence>
<dbReference type="CDD" id="cd07557">
    <property type="entry name" value="trimeric_dUTPase"/>
    <property type="match status" value="1"/>
</dbReference>
<organism evidence="5 6">
    <name type="scientific">Malurus cyaneus samueli</name>
    <dbReference type="NCBI Taxonomy" id="2593467"/>
    <lineage>
        <taxon>Eukaryota</taxon>
        <taxon>Metazoa</taxon>
        <taxon>Chordata</taxon>
        <taxon>Craniata</taxon>
        <taxon>Vertebrata</taxon>
        <taxon>Euteleostomi</taxon>
        <taxon>Archelosauria</taxon>
        <taxon>Archosauria</taxon>
        <taxon>Dinosauria</taxon>
        <taxon>Saurischia</taxon>
        <taxon>Theropoda</taxon>
        <taxon>Coelurosauria</taxon>
        <taxon>Aves</taxon>
        <taxon>Neognathae</taxon>
        <taxon>Neoaves</taxon>
        <taxon>Telluraves</taxon>
        <taxon>Australaves</taxon>
        <taxon>Passeriformes</taxon>
        <taxon>Meliphagoidea</taxon>
        <taxon>Maluridae</taxon>
        <taxon>Malurus</taxon>
    </lineage>
</organism>
<keyword evidence="3" id="KW-0378">Hydrolase</keyword>
<dbReference type="InterPro" id="IPR033704">
    <property type="entry name" value="dUTPase_trimeric"/>
</dbReference>
<dbReference type="OrthoDB" id="9900537at2759"/>
<keyword evidence="6" id="KW-1185">Reference proteome</keyword>
<accession>A0A8C5X1Z5</accession>
<name>A0A8C5X1Z5_9PASS</name>
<dbReference type="UniPathway" id="UPA00610">
    <property type="reaction ID" value="UER00666"/>
</dbReference>
<dbReference type="InterPro" id="IPR029054">
    <property type="entry name" value="dUTPase-like"/>
</dbReference>
<sequence>MLWLSKWQERLEILQLENIELPQGDPLRVATLAQLMGTGEFREGARQAFAGIDLAVAESTIIKDSNVHILKSTVSGPLGHGLSALLIGRSSASKMGIFVLPGCIDADYTGNIGIMVKCFLPPVTIPFGSRIAQLIPFRSCVPNIGQNTRKDGGFGSTGNWFKSS</sequence>
<dbReference type="InterPro" id="IPR051592">
    <property type="entry name" value="HERV-K_Pro_peptidase_A2"/>
</dbReference>
<dbReference type="GO" id="GO:0006508">
    <property type="term" value="P:proteolysis"/>
    <property type="evidence" value="ECO:0007669"/>
    <property type="project" value="UniProtKB-KW"/>
</dbReference>
<dbReference type="AlphaFoldDB" id="A0A8C5X1Z5"/>
<dbReference type="PANTHER" id="PTHR19422">
    <property type="entry name" value="GAG RETROVIRAL POLYPROTEIN"/>
    <property type="match status" value="1"/>
</dbReference>
<dbReference type="GO" id="GO:0006226">
    <property type="term" value="P:dUMP biosynthetic process"/>
    <property type="evidence" value="ECO:0007669"/>
    <property type="project" value="UniProtKB-UniPathway"/>
</dbReference>
<dbReference type="Ensembl" id="ENSMCST00000005040.1">
    <property type="protein sequence ID" value="ENSMCSP00000004926.1"/>
    <property type="gene ID" value="ENSMCSG00000003587.1"/>
</dbReference>
<proteinExistence type="predicted"/>
<keyword evidence="1" id="KW-0645">Protease</keyword>
<dbReference type="SUPFAM" id="SSF51283">
    <property type="entry name" value="dUTPase-like"/>
    <property type="match status" value="1"/>
</dbReference>
<dbReference type="Pfam" id="PF00692">
    <property type="entry name" value="dUTPase"/>
    <property type="match status" value="1"/>
</dbReference>
<evidence type="ECO:0000313" key="5">
    <source>
        <dbReference type="Ensembl" id="ENSMCSP00000004926.1"/>
    </source>
</evidence>
<evidence type="ECO:0000259" key="4">
    <source>
        <dbReference type="Pfam" id="PF00692"/>
    </source>
</evidence>
<keyword evidence="2" id="KW-0064">Aspartyl protease</keyword>
<dbReference type="PANTHER" id="PTHR19422:SF123">
    <property type="entry name" value="RT1 CLASS I, LOCUS CE15"/>
    <property type="match status" value="1"/>
</dbReference>
<dbReference type="GO" id="GO:0004190">
    <property type="term" value="F:aspartic-type endopeptidase activity"/>
    <property type="evidence" value="ECO:0007669"/>
    <property type="project" value="UniProtKB-KW"/>
</dbReference>
<evidence type="ECO:0000256" key="1">
    <source>
        <dbReference type="ARBA" id="ARBA00022670"/>
    </source>
</evidence>
<dbReference type="InterPro" id="IPR036157">
    <property type="entry name" value="dUTPase-like_sf"/>
</dbReference>
<dbReference type="Proteomes" id="UP000694560">
    <property type="component" value="Unplaced"/>
</dbReference>
<reference evidence="5" key="1">
    <citation type="submission" date="2025-08" db="UniProtKB">
        <authorList>
            <consortium name="Ensembl"/>
        </authorList>
    </citation>
    <scope>IDENTIFICATION</scope>
</reference>
<dbReference type="Gene3D" id="2.70.40.10">
    <property type="match status" value="1"/>
</dbReference>